<dbReference type="OrthoDB" id="10444151at2759"/>
<keyword evidence="1" id="KW-1133">Transmembrane helix</keyword>
<dbReference type="HOGENOM" id="CLU_1786520_0_0_1"/>
<gene>
    <name evidence="2" type="ORF">COCSADRAFT_305553</name>
</gene>
<organism evidence="2 3">
    <name type="scientific">Cochliobolus sativus (strain ND90Pr / ATCC 201652)</name>
    <name type="common">Common root rot and spot blotch fungus</name>
    <name type="synonym">Bipolaris sorokiniana</name>
    <dbReference type="NCBI Taxonomy" id="665912"/>
    <lineage>
        <taxon>Eukaryota</taxon>
        <taxon>Fungi</taxon>
        <taxon>Dikarya</taxon>
        <taxon>Ascomycota</taxon>
        <taxon>Pezizomycotina</taxon>
        <taxon>Dothideomycetes</taxon>
        <taxon>Pleosporomycetidae</taxon>
        <taxon>Pleosporales</taxon>
        <taxon>Pleosporineae</taxon>
        <taxon>Pleosporaceae</taxon>
        <taxon>Bipolaris</taxon>
    </lineage>
</organism>
<dbReference type="KEGG" id="bsc:COCSADRAFT_305553"/>
<evidence type="ECO:0000256" key="1">
    <source>
        <dbReference type="SAM" id="Phobius"/>
    </source>
</evidence>
<evidence type="ECO:0000313" key="2">
    <source>
        <dbReference type="EMBL" id="EMD65437.1"/>
    </source>
</evidence>
<proteinExistence type="predicted"/>
<protein>
    <submittedName>
        <fullName evidence="2">Uncharacterized protein</fullName>
    </submittedName>
</protein>
<dbReference type="GeneID" id="19136263"/>
<feature type="transmembrane region" description="Helical" evidence="1">
    <location>
        <begin position="71"/>
        <end position="91"/>
    </location>
</feature>
<name>M2T926_COCSN</name>
<keyword evidence="3" id="KW-1185">Reference proteome</keyword>
<dbReference type="AlphaFoldDB" id="M2T926"/>
<dbReference type="Proteomes" id="UP000016934">
    <property type="component" value="Unassembled WGS sequence"/>
</dbReference>
<dbReference type="EMBL" id="KB445641">
    <property type="protein sequence ID" value="EMD65437.1"/>
    <property type="molecule type" value="Genomic_DNA"/>
</dbReference>
<keyword evidence="1" id="KW-0472">Membrane</keyword>
<accession>M2T926</accession>
<sequence length="176" mass="19082">MVKEAERRREQRLENCAFLSSPVLPSSWWCDSACGYSRERPQLLRQLPACFLSPPRDPTQSYPSLALGGTFQVFLFFSFLLPSLLAISSFAPITRPGLRGPSAWEVALSIACSMAVGGGGATPPTDSAVATKGVEREVRNAGEWSGQGMAWSGTQEQNCRERPFSLFCTVCAAAID</sequence>
<reference evidence="3" key="2">
    <citation type="journal article" date="2013" name="PLoS Genet.">
        <title>Comparative genome structure, secondary metabolite, and effector coding capacity across Cochliobolus pathogens.</title>
        <authorList>
            <person name="Condon B.J."/>
            <person name="Leng Y."/>
            <person name="Wu D."/>
            <person name="Bushley K.E."/>
            <person name="Ohm R.A."/>
            <person name="Otillar R."/>
            <person name="Martin J."/>
            <person name="Schackwitz W."/>
            <person name="Grimwood J."/>
            <person name="MohdZainudin N."/>
            <person name="Xue C."/>
            <person name="Wang R."/>
            <person name="Manning V.A."/>
            <person name="Dhillon B."/>
            <person name="Tu Z.J."/>
            <person name="Steffenson B.J."/>
            <person name="Salamov A."/>
            <person name="Sun H."/>
            <person name="Lowry S."/>
            <person name="LaButti K."/>
            <person name="Han J."/>
            <person name="Copeland A."/>
            <person name="Lindquist E."/>
            <person name="Barry K."/>
            <person name="Schmutz J."/>
            <person name="Baker S.E."/>
            <person name="Ciuffetti L.M."/>
            <person name="Grigoriev I.V."/>
            <person name="Zhong S."/>
            <person name="Turgeon B.G."/>
        </authorList>
    </citation>
    <scope>NUCLEOTIDE SEQUENCE [LARGE SCALE GENOMIC DNA]</scope>
    <source>
        <strain evidence="3">ND90Pr / ATCC 201652</strain>
    </source>
</reference>
<reference evidence="2 3" key="1">
    <citation type="journal article" date="2012" name="PLoS Pathog.">
        <title>Diverse lifestyles and strategies of plant pathogenesis encoded in the genomes of eighteen Dothideomycetes fungi.</title>
        <authorList>
            <person name="Ohm R.A."/>
            <person name="Feau N."/>
            <person name="Henrissat B."/>
            <person name="Schoch C.L."/>
            <person name="Horwitz B.A."/>
            <person name="Barry K.W."/>
            <person name="Condon B.J."/>
            <person name="Copeland A.C."/>
            <person name="Dhillon B."/>
            <person name="Glaser F."/>
            <person name="Hesse C.N."/>
            <person name="Kosti I."/>
            <person name="LaButti K."/>
            <person name="Lindquist E.A."/>
            <person name="Lucas S."/>
            <person name="Salamov A.A."/>
            <person name="Bradshaw R.E."/>
            <person name="Ciuffetti L."/>
            <person name="Hamelin R.C."/>
            <person name="Kema G.H.J."/>
            <person name="Lawrence C."/>
            <person name="Scott J.A."/>
            <person name="Spatafora J.W."/>
            <person name="Turgeon B.G."/>
            <person name="de Wit P.J.G.M."/>
            <person name="Zhong S."/>
            <person name="Goodwin S.B."/>
            <person name="Grigoriev I.V."/>
        </authorList>
    </citation>
    <scope>NUCLEOTIDE SEQUENCE [LARGE SCALE GENOMIC DNA]</scope>
    <source>
        <strain evidence="3">ND90Pr / ATCC 201652</strain>
    </source>
</reference>
<keyword evidence="1" id="KW-0812">Transmembrane</keyword>
<evidence type="ECO:0000313" key="3">
    <source>
        <dbReference type="Proteomes" id="UP000016934"/>
    </source>
</evidence>
<dbReference type="RefSeq" id="XP_007698585.1">
    <property type="nucleotide sequence ID" value="XM_007700395.1"/>
</dbReference>